<keyword evidence="3" id="KW-0520">NAD</keyword>
<protein>
    <submittedName>
        <fullName evidence="4">Short-chain dehydrogenase/reductase</fullName>
    </submittedName>
</protein>
<dbReference type="AlphaFoldDB" id="A0AA46TIQ9"/>
<dbReference type="NCBIfam" id="NF004779">
    <property type="entry name" value="PRK06125.1"/>
    <property type="match status" value="1"/>
</dbReference>
<organism evidence="4 5">
    <name type="scientific">Solicola gregarius</name>
    <dbReference type="NCBI Taxonomy" id="2908642"/>
    <lineage>
        <taxon>Bacteria</taxon>
        <taxon>Bacillati</taxon>
        <taxon>Actinomycetota</taxon>
        <taxon>Actinomycetes</taxon>
        <taxon>Propionibacteriales</taxon>
        <taxon>Nocardioidaceae</taxon>
        <taxon>Solicola</taxon>
    </lineage>
</organism>
<dbReference type="PRINTS" id="PR00081">
    <property type="entry name" value="GDHRDH"/>
</dbReference>
<dbReference type="PANTHER" id="PTHR43477">
    <property type="entry name" value="DIHYDROANTICAPSIN 7-DEHYDROGENASE"/>
    <property type="match status" value="1"/>
</dbReference>
<dbReference type="Gene3D" id="3.40.50.720">
    <property type="entry name" value="NAD(P)-binding Rossmann-like Domain"/>
    <property type="match status" value="1"/>
</dbReference>
<evidence type="ECO:0000256" key="2">
    <source>
        <dbReference type="ARBA" id="ARBA00023002"/>
    </source>
</evidence>
<sequence>MDLHLEGRTALVTGASRGIGAAVADVLAEAGCDIRLVAREGSALTAAAERVRTTYGVSATAHPVDLRNPSAIADLVATAGDVDILVNNAGDIPGGTLADLDDASWRSAFELKVFGYISVTRRVYARMKELGGGVVVNNIGASAERYDPAYIAGSTGNAALVAFTRTLGGASLADGIRVVGVSPAPVDTERIVTLTRSMARSHLGDAERYRELLARFPLGRPASTREIADAIAFLASDRSAYTSGVILTVDGGLTAAARV</sequence>
<keyword evidence="5" id="KW-1185">Reference proteome</keyword>
<keyword evidence="2" id="KW-0560">Oxidoreductase</keyword>
<proteinExistence type="inferred from homology"/>
<evidence type="ECO:0000313" key="5">
    <source>
        <dbReference type="Proteomes" id="UP001164390"/>
    </source>
</evidence>
<dbReference type="InterPro" id="IPR002347">
    <property type="entry name" value="SDR_fam"/>
</dbReference>
<dbReference type="Proteomes" id="UP001164390">
    <property type="component" value="Chromosome"/>
</dbReference>
<dbReference type="Pfam" id="PF13561">
    <property type="entry name" value="adh_short_C2"/>
    <property type="match status" value="1"/>
</dbReference>
<name>A0AA46TIQ9_9ACTN</name>
<dbReference type="RefSeq" id="WP_271634792.1">
    <property type="nucleotide sequence ID" value="NZ_CP094970.1"/>
</dbReference>
<dbReference type="InterPro" id="IPR036291">
    <property type="entry name" value="NAD(P)-bd_dom_sf"/>
</dbReference>
<evidence type="ECO:0000256" key="3">
    <source>
        <dbReference type="ARBA" id="ARBA00023027"/>
    </source>
</evidence>
<dbReference type="InterPro" id="IPR051122">
    <property type="entry name" value="SDR_DHRS6-like"/>
</dbReference>
<accession>A0AA46TIQ9</accession>
<dbReference type="PANTHER" id="PTHR43477:SF4">
    <property type="entry name" value="DEHYDROGENASE_REDUCTASE SDR FAMILY MEMBER 6"/>
    <property type="match status" value="1"/>
</dbReference>
<dbReference type="KEGG" id="sgrg:L0C25_02405"/>
<dbReference type="EMBL" id="CP094970">
    <property type="protein sequence ID" value="UYM05946.1"/>
    <property type="molecule type" value="Genomic_DNA"/>
</dbReference>
<comment type="similarity">
    <text evidence="1">Belongs to the short-chain dehydrogenases/reductases (SDR) family.</text>
</comment>
<gene>
    <name evidence="4" type="ORF">L0C25_02405</name>
</gene>
<reference evidence="4" key="1">
    <citation type="submission" date="2022-01" db="EMBL/GenBank/DDBJ databases">
        <title>Nocardioidaceae gen. sp. A5X3R13.</title>
        <authorList>
            <person name="Lopez Marin M.A."/>
            <person name="Uhlik O."/>
        </authorList>
    </citation>
    <scope>NUCLEOTIDE SEQUENCE</scope>
    <source>
        <strain evidence="4">A5X3R13</strain>
    </source>
</reference>
<evidence type="ECO:0000256" key="1">
    <source>
        <dbReference type="ARBA" id="ARBA00006484"/>
    </source>
</evidence>
<dbReference type="GO" id="GO:0016491">
    <property type="term" value="F:oxidoreductase activity"/>
    <property type="evidence" value="ECO:0007669"/>
    <property type="project" value="UniProtKB-KW"/>
</dbReference>
<evidence type="ECO:0000313" key="4">
    <source>
        <dbReference type="EMBL" id="UYM05946.1"/>
    </source>
</evidence>
<dbReference type="SUPFAM" id="SSF51735">
    <property type="entry name" value="NAD(P)-binding Rossmann-fold domains"/>
    <property type="match status" value="1"/>
</dbReference>